<reference evidence="1" key="1">
    <citation type="submission" date="2019-10" db="EMBL/GenBank/DDBJ databases">
        <title>Conservation and host-specific expression of non-tandemly repeated heterogenous ribosome RNA gene in arbuscular mycorrhizal fungi.</title>
        <authorList>
            <person name="Maeda T."/>
            <person name="Kobayashi Y."/>
            <person name="Nakagawa T."/>
            <person name="Ezawa T."/>
            <person name="Yamaguchi K."/>
            <person name="Bino T."/>
            <person name="Nishimoto Y."/>
            <person name="Shigenobu S."/>
            <person name="Kawaguchi M."/>
        </authorList>
    </citation>
    <scope>NUCLEOTIDE SEQUENCE</scope>
    <source>
        <strain evidence="1">HR1</strain>
    </source>
</reference>
<dbReference type="OrthoDB" id="10044727at2759"/>
<dbReference type="Proteomes" id="UP000615446">
    <property type="component" value="Unassembled WGS sequence"/>
</dbReference>
<evidence type="ECO:0000313" key="2">
    <source>
        <dbReference type="Proteomes" id="UP000615446"/>
    </source>
</evidence>
<gene>
    <name evidence="1" type="ORF">RCL2_002907900</name>
</gene>
<name>A0A8H3R7H4_9GLOM</name>
<organism evidence="1 2">
    <name type="scientific">Rhizophagus clarus</name>
    <dbReference type="NCBI Taxonomy" id="94130"/>
    <lineage>
        <taxon>Eukaryota</taxon>
        <taxon>Fungi</taxon>
        <taxon>Fungi incertae sedis</taxon>
        <taxon>Mucoromycota</taxon>
        <taxon>Glomeromycotina</taxon>
        <taxon>Glomeromycetes</taxon>
        <taxon>Glomerales</taxon>
        <taxon>Glomeraceae</taxon>
        <taxon>Rhizophagus</taxon>
    </lineage>
</organism>
<dbReference type="PANTHER" id="PTHR35871">
    <property type="entry name" value="EXPRESSED PROTEIN"/>
    <property type="match status" value="1"/>
</dbReference>
<dbReference type="PANTHER" id="PTHR35871:SF1">
    <property type="entry name" value="CXC1-LIKE CYSTEINE CLUSTER ASSOCIATED WITH KDZ TRANSPOSASES DOMAIN-CONTAINING PROTEIN"/>
    <property type="match status" value="1"/>
</dbReference>
<proteinExistence type="predicted"/>
<dbReference type="AlphaFoldDB" id="A0A8H3R7H4"/>
<comment type="caution">
    <text evidence="1">The sequence shown here is derived from an EMBL/GenBank/DDBJ whole genome shotgun (WGS) entry which is preliminary data.</text>
</comment>
<dbReference type="EMBL" id="BLAL01000315">
    <property type="protein sequence ID" value="GET02710.1"/>
    <property type="molecule type" value="Genomic_DNA"/>
</dbReference>
<sequence length="466" mass="54693">MLWRKNKERKKLNDDAKKMATLDTFFKSAEIKNSETLYSQSSPLSPFPLPEITQNPLFSIDNLHLLLDGQGKMDASNNIAQAIWNKGTYMATCIQKWKTHFMQTGELFVYHQGKHSKLESLLNDEDFKNKCQIWKEWLKRIFEYKKSMKDFDGNMLDVILEPKLKPGKKELVQVTHDECYFYANDGQQKIWIQKDEDILYSKHIGRSIIVSTFLYLCHGLLQLSDEQLQANLHIKYKEAFLVYQAIPIFEILHPGCIGIFCFNQSTNHNAMAGDALVATKMNLSPRGKQPKMRDGWYINENSEKRVQSMTFPNNHQLKGQPKGIKQVLKERNLWPMKEICLTYEQCSGKCDDIDLERIDYCARKIMLLQPDFYEQQSMLEETIIKAGHIFERYPKFHCNYNFADLMKQVSKVLVSVPVTTIRKFARKSWRYMDAYDKELEGKTAEWAVSKYKSHRRIPENIEKLME</sequence>
<protein>
    <submittedName>
        <fullName evidence="1">Uncharacterized protein</fullName>
    </submittedName>
</protein>
<accession>A0A8H3R7H4</accession>
<evidence type="ECO:0000313" key="1">
    <source>
        <dbReference type="EMBL" id="GET02710.1"/>
    </source>
</evidence>